<dbReference type="Pfam" id="PF14042">
    <property type="entry name" value="DUF4247"/>
    <property type="match status" value="1"/>
</dbReference>
<organism evidence="1 2">
    <name type="scientific">Dactylosporangium salmoneum</name>
    <dbReference type="NCBI Taxonomy" id="53361"/>
    <lineage>
        <taxon>Bacteria</taxon>
        <taxon>Bacillati</taxon>
        <taxon>Actinomycetota</taxon>
        <taxon>Actinomycetes</taxon>
        <taxon>Micromonosporales</taxon>
        <taxon>Micromonosporaceae</taxon>
        <taxon>Dactylosporangium</taxon>
    </lineage>
</organism>
<reference evidence="1 2" key="1">
    <citation type="journal article" date="2019" name="Int. J. Syst. Evol. Microbiol.">
        <title>The Global Catalogue of Microorganisms (GCM) 10K type strain sequencing project: providing services to taxonomists for standard genome sequencing and annotation.</title>
        <authorList>
            <consortium name="The Broad Institute Genomics Platform"/>
            <consortium name="The Broad Institute Genome Sequencing Center for Infectious Disease"/>
            <person name="Wu L."/>
            <person name="Ma J."/>
        </authorList>
    </citation>
    <scope>NUCLEOTIDE SEQUENCE [LARGE SCALE GENOMIC DNA]</scope>
    <source>
        <strain evidence="1 2">JCM 3272</strain>
    </source>
</reference>
<gene>
    <name evidence="1" type="ORF">GCM10010170_036950</name>
</gene>
<protein>
    <recommendedName>
        <fullName evidence="3">Secreted protein</fullName>
    </recommendedName>
</protein>
<comment type="caution">
    <text evidence="1">The sequence shown here is derived from an EMBL/GenBank/DDBJ whole genome shotgun (WGS) entry which is preliminary data.</text>
</comment>
<evidence type="ECO:0008006" key="3">
    <source>
        <dbReference type="Google" id="ProtNLM"/>
    </source>
</evidence>
<name>A0ABN3GCA1_9ACTN</name>
<evidence type="ECO:0000313" key="2">
    <source>
        <dbReference type="Proteomes" id="UP001501444"/>
    </source>
</evidence>
<accession>A0ABN3GCA1</accession>
<dbReference type="EMBL" id="BAAARV010000027">
    <property type="protein sequence ID" value="GAA2348462.1"/>
    <property type="molecule type" value="Genomic_DNA"/>
</dbReference>
<dbReference type="InterPro" id="IPR025341">
    <property type="entry name" value="DUF4247"/>
</dbReference>
<dbReference type="RefSeq" id="WP_344613650.1">
    <property type="nucleotide sequence ID" value="NZ_BAAARV010000027.1"/>
</dbReference>
<sequence>MNRIWYLIPACLAAAGLLLFGVAVCSGGGLSPRSYVAGHYQRAAARDIGGEALAYTSDRPPSKVAQEISWAWSPAGRYADGSGVYLRYSTDSVVLRPDGTGTLILVEPVRTAYPRYAGTLGDSGWSNRSGS</sequence>
<keyword evidence="2" id="KW-1185">Reference proteome</keyword>
<proteinExistence type="predicted"/>
<dbReference type="Proteomes" id="UP001501444">
    <property type="component" value="Unassembled WGS sequence"/>
</dbReference>
<evidence type="ECO:0000313" key="1">
    <source>
        <dbReference type="EMBL" id="GAA2348462.1"/>
    </source>
</evidence>